<feature type="domain" description="AAA" evidence="21">
    <location>
        <begin position="534"/>
        <end position="676"/>
    </location>
</feature>
<evidence type="ECO:0000256" key="19">
    <source>
        <dbReference type="SAM" id="Phobius"/>
    </source>
</evidence>
<dbReference type="InterPro" id="IPR050445">
    <property type="entry name" value="Bact_polysacc_biosynth/exp"/>
</dbReference>
<organism evidence="23 24">
    <name type="scientific">Tumidithrix elongata BACA0141</name>
    <dbReference type="NCBI Taxonomy" id="2716417"/>
    <lineage>
        <taxon>Bacteria</taxon>
        <taxon>Bacillati</taxon>
        <taxon>Cyanobacteriota</taxon>
        <taxon>Cyanophyceae</taxon>
        <taxon>Pseudanabaenales</taxon>
        <taxon>Pseudanabaenaceae</taxon>
        <taxon>Tumidithrix</taxon>
        <taxon>Tumidithrix elongata</taxon>
    </lineage>
</organism>
<comment type="caution">
    <text evidence="23">The sequence shown here is derived from an EMBL/GenBank/DDBJ whole genome shotgun (WGS) entry which is preliminary data.</text>
</comment>
<dbReference type="GO" id="GO:0004715">
    <property type="term" value="F:non-membrane spanning protein tyrosine kinase activity"/>
    <property type="evidence" value="ECO:0007669"/>
    <property type="project" value="UniProtKB-EC"/>
</dbReference>
<evidence type="ECO:0000256" key="17">
    <source>
        <dbReference type="SAM" id="Coils"/>
    </source>
</evidence>
<dbReference type="Pfam" id="PF02706">
    <property type="entry name" value="Wzz"/>
    <property type="match status" value="1"/>
</dbReference>
<keyword evidence="9 19" id="KW-0812">Transmembrane</keyword>
<evidence type="ECO:0000256" key="3">
    <source>
        <dbReference type="ARBA" id="ARBA00007316"/>
    </source>
</evidence>
<dbReference type="EMBL" id="JAZBJZ010000050">
    <property type="protein sequence ID" value="MEE3717712.1"/>
    <property type="molecule type" value="Genomic_DNA"/>
</dbReference>
<dbReference type="CDD" id="cd05387">
    <property type="entry name" value="BY-kinase"/>
    <property type="match status" value="1"/>
</dbReference>
<keyword evidence="12" id="KW-0067">ATP-binding</keyword>
<evidence type="ECO:0000259" key="21">
    <source>
        <dbReference type="Pfam" id="PF13614"/>
    </source>
</evidence>
<dbReference type="RefSeq" id="WP_330484143.1">
    <property type="nucleotide sequence ID" value="NZ_JAZBJZ010000050.1"/>
</dbReference>
<proteinExistence type="inferred from homology"/>
<keyword evidence="24" id="KW-1185">Reference proteome</keyword>
<keyword evidence="13 19" id="KW-1133">Transmembrane helix</keyword>
<dbReference type="GO" id="GO:0005886">
    <property type="term" value="C:plasma membrane"/>
    <property type="evidence" value="ECO:0007669"/>
    <property type="project" value="UniProtKB-SubCell"/>
</dbReference>
<keyword evidence="15" id="KW-0829">Tyrosine-protein kinase</keyword>
<dbReference type="Proteomes" id="UP001333818">
    <property type="component" value="Unassembled WGS sequence"/>
</dbReference>
<dbReference type="InterPro" id="IPR027417">
    <property type="entry name" value="P-loop_NTPase"/>
</dbReference>
<evidence type="ECO:0000313" key="23">
    <source>
        <dbReference type="EMBL" id="MEE3717712.1"/>
    </source>
</evidence>
<dbReference type="Pfam" id="PF13614">
    <property type="entry name" value="AAA_31"/>
    <property type="match status" value="1"/>
</dbReference>
<dbReference type="GO" id="GO:0005524">
    <property type="term" value="F:ATP binding"/>
    <property type="evidence" value="ECO:0007669"/>
    <property type="project" value="UniProtKB-KW"/>
</dbReference>
<comment type="similarity">
    <text evidence="2">Belongs to the CpsC/CapA family.</text>
</comment>
<dbReference type="PANTHER" id="PTHR32309">
    <property type="entry name" value="TYROSINE-PROTEIN KINASE"/>
    <property type="match status" value="1"/>
</dbReference>
<evidence type="ECO:0000256" key="2">
    <source>
        <dbReference type="ARBA" id="ARBA00006683"/>
    </source>
</evidence>
<dbReference type="Pfam" id="PF13807">
    <property type="entry name" value="GNVR"/>
    <property type="match status" value="1"/>
</dbReference>
<sequence>MAEYPLNSGYLDDSLKLKRLIRTLRKRWLVVLATSVTVFAGTAYYTFTRTPLYQSSASLLIDNATVPVAADLANTNNPASGGMVRDANLSTEIAILKSRPLIESAIAKLKIKTGKPVDDGLVQSVLNNLTIRPEKDAMVLRLTYRDSNPQRARDILESLSATYAEYSLKDRRTKSSNAIKFIEAKLPEVRKQLEKSALAMTQFRKTYNIVDPESYAASVYKMRENLEQQAQDLQIKIAQTQRQYEEIQRQVGKPTDVALSSAMLAQDSTYQSLVKQYQEAVTNYSLERTRFSENTPSVQGLKDRRDQLYRLMQARAQALLGNKAPVTGISTEIPAQAGGSSIQQNLATQLFDAQTAIAVQQAQVNSIRSAQSQISTVFAQIPQLQQKYTELQRQLALDTSIFTKLSEKLEELRISEAQEISSWRELEPPFLPTSPISPDINRNLLLGGLAGIVLGIGLAYLLERFDQRIREVDEVKELIDIPLLGAIPRTDITSLNAAPGKARVLPSYSHSAFREALSSFALNLRYLGSDQSIKTIAFTSAVPSEGKSTLIFNLSTILAEFGNSVLLIDADMRKPMIHRLANTHNRYGLSTAIATNRPWRQLVQAGDTKGLLHILTSGPIPPNPIVLLESNKMSALLEVWRESYDYVLIDTPPVVGVSDAQSLASRVDTVVLVAAIERSTRPAIARALEILASSRGNVAGILINLINKTDSSYHYGYYSSYYYQYPSQLPEVEVVSEEDDDERDLEVMEDEDDLERVKTEA</sequence>
<keyword evidence="17" id="KW-0175">Coiled coil</keyword>
<evidence type="ECO:0000256" key="16">
    <source>
        <dbReference type="ARBA" id="ARBA00051245"/>
    </source>
</evidence>
<feature type="coiled-coil region" evidence="17">
    <location>
        <begin position="216"/>
        <end position="250"/>
    </location>
</feature>
<evidence type="ECO:0000259" key="20">
    <source>
        <dbReference type="Pfam" id="PF02706"/>
    </source>
</evidence>
<evidence type="ECO:0000256" key="18">
    <source>
        <dbReference type="SAM" id="MobiDB-lite"/>
    </source>
</evidence>
<evidence type="ECO:0000256" key="10">
    <source>
        <dbReference type="ARBA" id="ARBA00022741"/>
    </source>
</evidence>
<feature type="region of interest" description="Disordered" evidence="18">
    <location>
        <begin position="734"/>
        <end position="761"/>
    </location>
</feature>
<comment type="similarity">
    <text evidence="4">Belongs to the etk/wzc family.</text>
</comment>
<evidence type="ECO:0000313" key="24">
    <source>
        <dbReference type="Proteomes" id="UP001333818"/>
    </source>
</evidence>
<comment type="subcellular location">
    <subcellularLocation>
        <location evidence="1">Cell inner membrane</location>
        <topology evidence="1">Multi-pass membrane protein</topology>
    </subcellularLocation>
</comment>
<evidence type="ECO:0000256" key="12">
    <source>
        <dbReference type="ARBA" id="ARBA00022840"/>
    </source>
</evidence>
<comment type="catalytic activity">
    <reaction evidence="16">
        <text>L-tyrosyl-[protein] + ATP = O-phospho-L-tyrosyl-[protein] + ADP + H(+)</text>
        <dbReference type="Rhea" id="RHEA:10596"/>
        <dbReference type="Rhea" id="RHEA-COMP:10136"/>
        <dbReference type="Rhea" id="RHEA-COMP:20101"/>
        <dbReference type="ChEBI" id="CHEBI:15378"/>
        <dbReference type="ChEBI" id="CHEBI:30616"/>
        <dbReference type="ChEBI" id="CHEBI:46858"/>
        <dbReference type="ChEBI" id="CHEBI:61978"/>
        <dbReference type="ChEBI" id="CHEBI:456216"/>
        <dbReference type="EC" id="2.7.10.2"/>
    </reaction>
</comment>
<dbReference type="NCBIfam" id="TIGR01007">
    <property type="entry name" value="eps_fam"/>
    <property type="match status" value="1"/>
</dbReference>
<dbReference type="EC" id="2.7.10.2" evidence="5"/>
<evidence type="ECO:0000256" key="6">
    <source>
        <dbReference type="ARBA" id="ARBA00022475"/>
    </source>
</evidence>
<keyword evidence="8 23" id="KW-0808">Transferase</keyword>
<evidence type="ECO:0000259" key="22">
    <source>
        <dbReference type="Pfam" id="PF13807"/>
    </source>
</evidence>
<evidence type="ECO:0000256" key="5">
    <source>
        <dbReference type="ARBA" id="ARBA00011903"/>
    </source>
</evidence>
<dbReference type="InterPro" id="IPR025669">
    <property type="entry name" value="AAA_dom"/>
</dbReference>
<dbReference type="InterPro" id="IPR003856">
    <property type="entry name" value="LPS_length_determ_N"/>
</dbReference>
<evidence type="ECO:0000256" key="1">
    <source>
        <dbReference type="ARBA" id="ARBA00004429"/>
    </source>
</evidence>
<evidence type="ECO:0000256" key="13">
    <source>
        <dbReference type="ARBA" id="ARBA00022989"/>
    </source>
</evidence>
<dbReference type="InterPro" id="IPR032807">
    <property type="entry name" value="GNVR"/>
</dbReference>
<evidence type="ECO:0000256" key="8">
    <source>
        <dbReference type="ARBA" id="ARBA00022679"/>
    </source>
</evidence>
<name>A0AAW9PT27_9CYAN</name>
<comment type="similarity">
    <text evidence="3">Belongs to the CpsD/CapB family.</text>
</comment>
<gene>
    <name evidence="23" type="ORF">V2H45_13305</name>
</gene>
<accession>A0AAW9PT27</accession>
<evidence type="ECO:0000256" key="11">
    <source>
        <dbReference type="ARBA" id="ARBA00022777"/>
    </source>
</evidence>
<evidence type="ECO:0000256" key="15">
    <source>
        <dbReference type="ARBA" id="ARBA00023137"/>
    </source>
</evidence>
<protein>
    <recommendedName>
        <fullName evidence="5">non-specific protein-tyrosine kinase</fullName>
        <ecNumber evidence="5">2.7.10.2</ecNumber>
    </recommendedName>
</protein>
<dbReference type="Gene3D" id="3.40.50.300">
    <property type="entry name" value="P-loop containing nucleotide triphosphate hydrolases"/>
    <property type="match status" value="1"/>
</dbReference>
<evidence type="ECO:0000256" key="9">
    <source>
        <dbReference type="ARBA" id="ARBA00022692"/>
    </source>
</evidence>
<feature type="transmembrane region" description="Helical" evidence="19">
    <location>
        <begin position="28"/>
        <end position="47"/>
    </location>
</feature>
<dbReference type="AlphaFoldDB" id="A0AAW9PT27"/>
<keyword evidence="10" id="KW-0547">Nucleotide-binding</keyword>
<dbReference type="SUPFAM" id="SSF52540">
    <property type="entry name" value="P-loop containing nucleoside triphosphate hydrolases"/>
    <property type="match status" value="1"/>
</dbReference>
<keyword evidence="6" id="KW-1003">Cell membrane</keyword>
<feature type="compositionally biased region" description="Acidic residues" evidence="18">
    <location>
        <begin position="734"/>
        <end position="754"/>
    </location>
</feature>
<feature type="domain" description="Tyrosine-protein kinase G-rich" evidence="22">
    <location>
        <begin position="384"/>
        <end position="461"/>
    </location>
</feature>
<dbReference type="InterPro" id="IPR005702">
    <property type="entry name" value="Wzc-like_C"/>
</dbReference>
<keyword evidence="14 19" id="KW-0472">Membrane</keyword>
<evidence type="ECO:0000256" key="7">
    <source>
        <dbReference type="ARBA" id="ARBA00022519"/>
    </source>
</evidence>
<reference evidence="23" key="1">
    <citation type="submission" date="2024-01" db="EMBL/GenBank/DDBJ databases">
        <title>Bank of Algae and Cyanobacteria of the Azores (BACA) strain genomes.</title>
        <authorList>
            <person name="Luz R."/>
            <person name="Cordeiro R."/>
            <person name="Fonseca A."/>
            <person name="Goncalves V."/>
        </authorList>
    </citation>
    <scope>NUCLEOTIDE SEQUENCE</scope>
    <source>
        <strain evidence="23">BACA0141</strain>
    </source>
</reference>
<keyword evidence="7" id="KW-0997">Cell inner membrane</keyword>
<dbReference type="PANTHER" id="PTHR32309:SF13">
    <property type="entry name" value="FERRIC ENTEROBACTIN TRANSPORT PROTEIN FEPE"/>
    <property type="match status" value="1"/>
</dbReference>
<evidence type="ECO:0000256" key="14">
    <source>
        <dbReference type="ARBA" id="ARBA00023136"/>
    </source>
</evidence>
<evidence type="ECO:0000256" key="4">
    <source>
        <dbReference type="ARBA" id="ARBA00008883"/>
    </source>
</evidence>
<feature type="domain" description="Polysaccharide chain length determinant N-terminal" evidence="20">
    <location>
        <begin position="14"/>
        <end position="109"/>
    </location>
</feature>
<keyword evidence="11" id="KW-0418">Kinase</keyword>